<proteinExistence type="inferred from homology"/>
<dbReference type="SUPFAM" id="SSF52317">
    <property type="entry name" value="Class I glutamine amidotransferase-like"/>
    <property type="match status" value="1"/>
</dbReference>
<protein>
    <submittedName>
        <fullName evidence="6">S66 peptidase family protein</fullName>
        <ecNumber evidence="6">3.4.-.-</ecNumber>
    </submittedName>
</protein>
<evidence type="ECO:0000313" key="7">
    <source>
        <dbReference type="Proteomes" id="UP001595816"/>
    </source>
</evidence>
<sequence>MIRYPAPLRPGDRIGVTSPSSGVQERFRPRLDFVLADLARRGYAVTVGECMDGSGIVSAPAAQRAAELTAMLTDPGIGAVVPPWGGELATDLLPRLDFAAIAESDPGWLVGYSDISTLLLAITTRTGVATLHGQNLMHTPTQRPDGITHWLDALAAGPGAVLEQRASTHHKAPGFYNIIEQPDLVEANLDQPGSWRLLDPGAGPVRVAGRLIGGCVETVVCLAGTPYGDVRAFAENHAPEGLIVYVEVCEHAAADVARELYGLRLAGWFDRANAILVGRTDAPAAGSFTQDDAVRFAFGDLDIPVILDVDCGHVAPELALVNGALAEVVVDGADQRIVQTLK</sequence>
<keyword evidence="2 6" id="KW-0378">Hydrolase</keyword>
<dbReference type="CDD" id="cd07062">
    <property type="entry name" value="Peptidase_S66_mccF_like"/>
    <property type="match status" value="1"/>
</dbReference>
<feature type="region of interest" description="Disordered" evidence="3">
    <location>
        <begin position="1"/>
        <end position="23"/>
    </location>
</feature>
<dbReference type="InterPro" id="IPR040921">
    <property type="entry name" value="Peptidase_S66C"/>
</dbReference>
<gene>
    <name evidence="6" type="ORF">ACFOZ4_39755</name>
</gene>
<dbReference type="InterPro" id="IPR027478">
    <property type="entry name" value="LdcA_N"/>
</dbReference>
<dbReference type="GO" id="GO:0016787">
    <property type="term" value="F:hydrolase activity"/>
    <property type="evidence" value="ECO:0007669"/>
    <property type="project" value="UniProtKB-KW"/>
</dbReference>
<dbReference type="InterPro" id="IPR040449">
    <property type="entry name" value="Peptidase_S66_N"/>
</dbReference>
<dbReference type="InterPro" id="IPR027461">
    <property type="entry name" value="Carboxypeptidase_A_C_sf"/>
</dbReference>
<dbReference type="EC" id="3.4.-.-" evidence="6"/>
<dbReference type="Pfam" id="PF02016">
    <property type="entry name" value="Peptidase_S66"/>
    <property type="match status" value="1"/>
</dbReference>
<dbReference type="SUPFAM" id="SSF141986">
    <property type="entry name" value="LD-carboxypeptidase A C-terminal domain-like"/>
    <property type="match status" value="1"/>
</dbReference>
<evidence type="ECO:0000259" key="4">
    <source>
        <dbReference type="Pfam" id="PF02016"/>
    </source>
</evidence>
<organism evidence="6 7">
    <name type="scientific">Hamadaea flava</name>
    <dbReference type="NCBI Taxonomy" id="1742688"/>
    <lineage>
        <taxon>Bacteria</taxon>
        <taxon>Bacillati</taxon>
        <taxon>Actinomycetota</taxon>
        <taxon>Actinomycetes</taxon>
        <taxon>Micromonosporales</taxon>
        <taxon>Micromonosporaceae</taxon>
        <taxon>Hamadaea</taxon>
    </lineage>
</organism>
<dbReference type="PANTHER" id="PTHR30237">
    <property type="entry name" value="MURAMOYLTETRAPEPTIDE CARBOXYPEPTIDASE"/>
    <property type="match status" value="1"/>
</dbReference>
<evidence type="ECO:0000256" key="2">
    <source>
        <dbReference type="ARBA" id="ARBA00022801"/>
    </source>
</evidence>
<dbReference type="EMBL" id="JBHSAY010000033">
    <property type="protein sequence ID" value="MFC4136777.1"/>
    <property type="molecule type" value="Genomic_DNA"/>
</dbReference>
<dbReference type="PIRSF" id="PIRSF028757">
    <property type="entry name" value="LD-carboxypeptidase"/>
    <property type="match status" value="1"/>
</dbReference>
<dbReference type="Gene3D" id="3.40.50.10740">
    <property type="entry name" value="Class I glutamine amidotransferase-like"/>
    <property type="match status" value="1"/>
</dbReference>
<dbReference type="InterPro" id="IPR003507">
    <property type="entry name" value="S66_fam"/>
</dbReference>
<keyword evidence="7" id="KW-1185">Reference proteome</keyword>
<dbReference type="Gene3D" id="3.50.30.60">
    <property type="entry name" value="LD-carboxypeptidase A C-terminal domain-like"/>
    <property type="match status" value="1"/>
</dbReference>
<dbReference type="InterPro" id="IPR029062">
    <property type="entry name" value="Class_I_gatase-like"/>
</dbReference>
<comment type="similarity">
    <text evidence="1">Belongs to the peptidase S66 family.</text>
</comment>
<evidence type="ECO:0000259" key="5">
    <source>
        <dbReference type="Pfam" id="PF17676"/>
    </source>
</evidence>
<evidence type="ECO:0000256" key="1">
    <source>
        <dbReference type="ARBA" id="ARBA00010233"/>
    </source>
</evidence>
<reference evidence="7" key="1">
    <citation type="journal article" date="2019" name="Int. J. Syst. Evol. Microbiol.">
        <title>The Global Catalogue of Microorganisms (GCM) 10K type strain sequencing project: providing services to taxonomists for standard genome sequencing and annotation.</title>
        <authorList>
            <consortium name="The Broad Institute Genomics Platform"/>
            <consortium name="The Broad Institute Genome Sequencing Center for Infectious Disease"/>
            <person name="Wu L."/>
            <person name="Ma J."/>
        </authorList>
    </citation>
    <scope>NUCLEOTIDE SEQUENCE [LARGE SCALE GENOMIC DNA]</scope>
    <source>
        <strain evidence="7">CGMCC 4.7289</strain>
    </source>
</reference>
<accession>A0ABV8M0C3</accession>
<evidence type="ECO:0000313" key="6">
    <source>
        <dbReference type="EMBL" id="MFC4136777.1"/>
    </source>
</evidence>
<evidence type="ECO:0000256" key="3">
    <source>
        <dbReference type="SAM" id="MobiDB-lite"/>
    </source>
</evidence>
<comment type="caution">
    <text evidence="6">The sequence shown here is derived from an EMBL/GenBank/DDBJ whole genome shotgun (WGS) entry which is preliminary data.</text>
</comment>
<dbReference type="RefSeq" id="WP_253760640.1">
    <property type="nucleotide sequence ID" value="NZ_JAMZDZ010000001.1"/>
</dbReference>
<dbReference type="Pfam" id="PF17676">
    <property type="entry name" value="Peptidase_S66C"/>
    <property type="match status" value="1"/>
</dbReference>
<dbReference type="Proteomes" id="UP001595816">
    <property type="component" value="Unassembled WGS sequence"/>
</dbReference>
<name>A0ABV8M0C3_9ACTN</name>
<feature type="domain" description="LD-carboxypeptidase N-terminal" evidence="4">
    <location>
        <begin position="14"/>
        <end position="133"/>
    </location>
</feature>
<dbReference type="PANTHER" id="PTHR30237:SF5">
    <property type="entry name" value="CARBOXYPEPTIDASE VC_A0337-RELATED"/>
    <property type="match status" value="1"/>
</dbReference>
<feature type="domain" description="LD-carboxypeptidase C-terminal" evidence="5">
    <location>
        <begin position="209"/>
        <end position="328"/>
    </location>
</feature>